<name>A0A8T2JBZ4_9PIPI</name>
<organism evidence="3 4">
    <name type="scientific">Hymenochirus boettgeri</name>
    <name type="common">Congo dwarf clawed frog</name>
    <dbReference type="NCBI Taxonomy" id="247094"/>
    <lineage>
        <taxon>Eukaryota</taxon>
        <taxon>Metazoa</taxon>
        <taxon>Chordata</taxon>
        <taxon>Craniata</taxon>
        <taxon>Vertebrata</taxon>
        <taxon>Euteleostomi</taxon>
        <taxon>Amphibia</taxon>
        <taxon>Batrachia</taxon>
        <taxon>Anura</taxon>
        <taxon>Pipoidea</taxon>
        <taxon>Pipidae</taxon>
        <taxon>Pipinae</taxon>
        <taxon>Hymenochirus</taxon>
    </lineage>
</organism>
<evidence type="ECO:0000256" key="1">
    <source>
        <dbReference type="SAM" id="MobiDB-lite"/>
    </source>
</evidence>
<protein>
    <submittedName>
        <fullName evidence="3">Uncharacterized protein</fullName>
    </submittedName>
</protein>
<accession>A0A8T2JBZ4</accession>
<proteinExistence type="predicted"/>
<dbReference type="AlphaFoldDB" id="A0A8T2JBZ4"/>
<evidence type="ECO:0000313" key="3">
    <source>
        <dbReference type="EMBL" id="KAG8441014.1"/>
    </source>
</evidence>
<sequence length="107" mass="11510">MSGGRGLSLPTGYQVTPAGNNGLSNVLRTTQTWRAPVKPTNSSNYGPEHKSGLVPGLIAATIFIAFLLCLYTILWKCMVSHSNRKGKRTKKKSAPTTQEPNKPLSAV</sequence>
<gene>
    <name evidence="3" type="ORF">GDO86_006667</name>
</gene>
<evidence type="ECO:0000256" key="2">
    <source>
        <dbReference type="SAM" id="Phobius"/>
    </source>
</evidence>
<feature type="region of interest" description="Disordered" evidence="1">
    <location>
        <begin position="82"/>
        <end position="107"/>
    </location>
</feature>
<dbReference type="Proteomes" id="UP000812440">
    <property type="component" value="Chromosome 3"/>
</dbReference>
<evidence type="ECO:0000313" key="4">
    <source>
        <dbReference type="Proteomes" id="UP000812440"/>
    </source>
</evidence>
<dbReference type="EMBL" id="JAACNH010000006">
    <property type="protein sequence ID" value="KAG8441014.1"/>
    <property type="molecule type" value="Genomic_DNA"/>
</dbReference>
<comment type="caution">
    <text evidence="3">The sequence shown here is derived from an EMBL/GenBank/DDBJ whole genome shotgun (WGS) entry which is preliminary data.</text>
</comment>
<keyword evidence="4" id="KW-1185">Reference proteome</keyword>
<feature type="transmembrane region" description="Helical" evidence="2">
    <location>
        <begin position="53"/>
        <end position="75"/>
    </location>
</feature>
<dbReference type="OrthoDB" id="8686561at2759"/>
<reference evidence="3" key="1">
    <citation type="thesis" date="2020" institute="ProQuest LLC" country="789 East Eisenhower Parkway, Ann Arbor, MI, USA">
        <title>Comparative Genomics and Chromosome Evolution.</title>
        <authorList>
            <person name="Mudd A.B."/>
        </authorList>
    </citation>
    <scope>NUCLEOTIDE SEQUENCE</scope>
    <source>
        <strain evidence="3">Female2</strain>
        <tissue evidence="3">Blood</tissue>
    </source>
</reference>
<keyword evidence="2" id="KW-0812">Transmembrane</keyword>
<keyword evidence="2" id="KW-1133">Transmembrane helix</keyword>
<keyword evidence="2" id="KW-0472">Membrane</keyword>
<feature type="compositionally biased region" description="Basic residues" evidence="1">
    <location>
        <begin position="82"/>
        <end position="93"/>
    </location>
</feature>